<dbReference type="InterPro" id="IPR051785">
    <property type="entry name" value="MMCE/EMCE_epimerase"/>
</dbReference>
<proteinExistence type="predicted"/>
<reference evidence="3 4" key="1">
    <citation type="submission" date="2021-03" db="EMBL/GenBank/DDBJ databases">
        <title>Whole genome sequence of Metabacillus bambusae BG109.</title>
        <authorList>
            <person name="Jeong J.W."/>
        </authorList>
    </citation>
    <scope>NUCLEOTIDE SEQUENCE [LARGE SCALE GENOMIC DNA]</scope>
    <source>
        <strain evidence="3 4">BG109</strain>
    </source>
</reference>
<dbReference type="PROSITE" id="PS51819">
    <property type="entry name" value="VOC"/>
    <property type="match status" value="1"/>
</dbReference>
<comment type="caution">
    <text evidence="3">The sequence shown here is derived from an EMBL/GenBank/DDBJ whole genome shotgun (WGS) entry which is preliminary data.</text>
</comment>
<dbReference type="PANTHER" id="PTHR43048">
    <property type="entry name" value="METHYLMALONYL-COA EPIMERASE"/>
    <property type="match status" value="1"/>
</dbReference>
<accession>A0ABS3N2E3</accession>
<dbReference type="EMBL" id="JAGDEL010000006">
    <property type="protein sequence ID" value="MBO1512215.1"/>
    <property type="molecule type" value="Genomic_DNA"/>
</dbReference>
<organism evidence="3 4">
    <name type="scientific">Metabacillus bambusae</name>
    <dbReference type="NCBI Taxonomy" id="2795218"/>
    <lineage>
        <taxon>Bacteria</taxon>
        <taxon>Bacillati</taxon>
        <taxon>Bacillota</taxon>
        <taxon>Bacilli</taxon>
        <taxon>Bacillales</taxon>
        <taxon>Bacillaceae</taxon>
        <taxon>Metabacillus</taxon>
    </lineage>
</organism>
<gene>
    <name evidence="3" type="ORF">I7822_11110</name>
</gene>
<keyword evidence="1" id="KW-0479">Metal-binding</keyword>
<dbReference type="RefSeq" id="WP_207977996.1">
    <property type="nucleotide sequence ID" value="NZ_JAGDEL010000006.1"/>
</dbReference>
<protein>
    <submittedName>
        <fullName evidence="3">VOC family protein</fullName>
    </submittedName>
</protein>
<dbReference type="PANTHER" id="PTHR43048:SF3">
    <property type="entry name" value="METHYLMALONYL-COA EPIMERASE, MITOCHONDRIAL"/>
    <property type="match status" value="1"/>
</dbReference>
<dbReference type="Proteomes" id="UP000663981">
    <property type="component" value="Unassembled WGS sequence"/>
</dbReference>
<sequence length="125" mass="14411">MAVLGFEHVGIQVANIERSITFYQEVVGLTLIDQFLHTDGDKKLAFLGINEEIIVEFIEGYNADLPVEGKVHHVAFKVENIENEQKRLDEAGVEWISKEITVLPNDAKYIFFRGPDQEWIEFFEK</sequence>
<keyword evidence="4" id="KW-1185">Reference proteome</keyword>
<dbReference type="InterPro" id="IPR037523">
    <property type="entry name" value="VOC_core"/>
</dbReference>
<feature type="domain" description="VOC" evidence="2">
    <location>
        <begin position="5"/>
        <end position="125"/>
    </location>
</feature>
<dbReference type="CDD" id="cd06587">
    <property type="entry name" value="VOC"/>
    <property type="match status" value="1"/>
</dbReference>
<dbReference type="InterPro" id="IPR004360">
    <property type="entry name" value="Glyas_Fos-R_dOase_dom"/>
</dbReference>
<evidence type="ECO:0000256" key="1">
    <source>
        <dbReference type="ARBA" id="ARBA00022723"/>
    </source>
</evidence>
<dbReference type="Gene3D" id="3.10.180.10">
    <property type="entry name" value="2,3-Dihydroxybiphenyl 1,2-Dioxygenase, domain 1"/>
    <property type="match status" value="1"/>
</dbReference>
<dbReference type="SUPFAM" id="SSF54593">
    <property type="entry name" value="Glyoxalase/Bleomycin resistance protein/Dihydroxybiphenyl dioxygenase"/>
    <property type="match status" value="1"/>
</dbReference>
<dbReference type="InterPro" id="IPR029068">
    <property type="entry name" value="Glyas_Bleomycin-R_OHBP_Dase"/>
</dbReference>
<name>A0ABS3N2E3_9BACI</name>
<evidence type="ECO:0000313" key="3">
    <source>
        <dbReference type="EMBL" id="MBO1512215.1"/>
    </source>
</evidence>
<evidence type="ECO:0000313" key="4">
    <source>
        <dbReference type="Proteomes" id="UP000663981"/>
    </source>
</evidence>
<dbReference type="Pfam" id="PF00903">
    <property type="entry name" value="Glyoxalase"/>
    <property type="match status" value="1"/>
</dbReference>
<evidence type="ECO:0000259" key="2">
    <source>
        <dbReference type="PROSITE" id="PS51819"/>
    </source>
</evidence>